<dbReference type="SUPFAM" id="SSF50156">
    <property type="entry name" value="PDZ domain-like"/>
    <property type="match status" value="1"/>
</dbReference>
<keyword evidence="7" id="KW-1133">Transmembrane helix</keyword>
<name>E6WR55_PSEUU</name>
<dbReference type="Proteomes" id="UP000008632">
    <property type="component" value="Chromosome"/>
</dbReference>
<keyword evidence="12" id="KW-1185">Reference proteome</keyword>
<reference evidence="11 12" key="1">
    <citation type="submission" date="2011-01" db="EMBL/GenBank/DDBJ databases">
        <title>Complete sequence of Pseudoxanthomonas suwonensis 11-1.</title>
        <authorList>
            <consortium name="US DOE Joint Genome Institute"/>
            <person name="Lucas S."/>
            <person name="Copeland A."/>
            <person name="Lapidus A."/>
            <person name="Cheng J.-F."/>
            <person name="Goodwin L."/>
            <person name="Pitluck S."/>
            <person name="Teshima H."/>
            <person name="Detter J.C."/>
            <person name="Han C."/>
            <person name="Tapia R."/>
            <person name="Land M."/>
            <person name="Hauser L."/>
            <person name="Kyrpides N."/>
            <person name="Ivanova N."/>
            <person name="Ovchinnikova G."/>
            <person name="Siebers A.K."/>
            <person name="Allgaier M."/>
            <person name="Thelen M.P."/>
            <person name="Hugenholtz P."/>
            <person name="Gladden J."/>
            <person name="Woyke T."/>
        </authorList>
    </citation>
    <scope>NUCLEOTIDE SEQUENCE [LARGE SCALE GENOMIC DNA]</scope>
    <source>
        <strain evidence="12">11-1</strain>
    </source>
</reference>
<dbReference type="Pfam" id="PF11356">
    <property type="entry name" value="T2SSC"/>
    <property type="match status" value="1"/>
</dbReference>
<evidence type="ECO:0000313" key="12">
    <source>
        <dbReference type="Proteomes" id="UP000008632"/>
    </source>
</evidence>
<dbReference type="GO" id="GO:0005886">
    <property type="term" value="C:plasma membrane"/>
    <property type="evidence" value="ECO:0007669"/>
    <property type="project" value="UniProtKB-SubCell"/>
</dbReference>
<dbReference type="Gene3D" id="2.30.30.830">
    <property type="match status" value="1"/>
</dbReference>
<feature type="region of interest" description="Disordered" evidence="9">
    <location>
        <begin position="180"/>
        <end position="207"/>
    </location>
</feature>
<evidence type="ECO:0000256" key="2">
    <source>
        <dbReference type="ARBA" id="ARBA00022448"/>
    </source>
</evidence>
<evidence type="ECO:0000256" key="1">
    <source>
        <dbReference type="ARBA" id="ARBA00004533"/>
    </source>
</evidence>
<feature type="compositionally biased region" description="Low complexity" evidence="9">
    <location>
        <begin position="182"/>
        <end position="207"/>
    </location>
</feature>
<organism evidence="11 12">
    <name type="scientific">Pseudoxanthomonas suwonensis (strain 11-1)</name>
    <dbReference type="NCBI Taxonomy" id="743721"/>
    <lineage>
        <taxon>Bacteria</taxon>
        <taxon>Pseudomonadati</taxon>
        <taxon>Pseudomonadota</taxon>
        <taxon>Gammaproteobacteria</taxon>
        <taxon>Lysobacterales</taxon>
        <taxon>Lysobacteraceae</taxon>
        <taxon>Pseudoxanthomonas</taxon>
    </lineage>
</organism>
<protein>
    <submittedName>
        <fullName evidence="11">PDZ/DHR/GLGF domain protein</fullName>
    </submittedName>
</protein>
<dbReference type="InterPro" id="IPR036034">
    <property type="entry name" value="PDZ_sf"/>
</dbReference>
<dbReference type="AlphaFoldDB" id="E6WR55"/>
<sequence>MRKLDDSGTKTPGAPQQDGHISDSSCHQPAFVPVSAVRLPSLPFDRDVLRHAPAVLEGILVLLLAVQAARLAWMLFTPVGPLGPVPAGVDPASVPPLAGLDPFRAGAGAEASTPSGVEGWRLFGLRTGSDGGAAILGREGGPQRAYRPGEELAPGLVLEQVASGHVALRDGGIARRIDLPQAGTLPRRAPATPATLPGTAPAAASTAADVDPARLLGQSGLRHTGQGDGSAGYTVMPQADGSLLRQAGLRPGDVLLRVNGQPLAPGTFAEVAAELQRNPRAKIDFRRDGRDHSITLGSGTPP</sequence>
<comment type="subcellular location">
    <subcellularLocation>
        <location evidence="1">Cell inner membrane</location>
    </subcellularLocation>
</comment>
<evidence type="ECO:0000256" key="9">
    <source>
        <dbReference type="SAM" id="MobiDB-lite"/>
    </source>
</evidence>
<keyword evidence="3" id="KW-1003">Cell membrane</keyword>
<evidence type="ECO:0000313" key="11">
    <source>
        <dbReference type="EMBL" id="ADV26800.1"/>
    </source>
</evidence>
<dbReference type="GO" id="GO:0015031">
    <property type="term" value="P:protein transport"/>
    <property type="evidence" value="ECO:0007669"/>
    <property type="project" value="UniProtKB-KW"/>
</dbReference>
<keyword evidence="5" id="KW-0812">Transmembrane</keyword>
<dbReference type="STRING" id="743721.Psesu_0949"/>
<dbReference type="Gene3D" id="2.30.42.10">
    <property type="match status" value="1"/>
</dbReference>
<dbReference type="KEGG" id="psu:Psesu_0949"/>
<evidence type="ECO:0000256" key="4">
    <source>
        <dbReference type="ARBA" id="ARBA00022519"/>
    </source>
</evidence>
<evidence type="ECO:0000256" key="5">
    <source>
        <dbReference type="ARBA" id="ARBA00022692"/>
    </source>
</evidence>
<dbReference type="HOGENOM" id="CLU_080157_0_0_6"/>
<dbReference type="InterPro" id="IPR024961">
    <property type="entry name" value="T2SS_GspC_N"/>
</dbReference>
<dbReference type="Pfam" id="PF17820">
    <property type="entry name" value="PDZ_6"/>
    <property type="match status" value="1"/>
</dbReference>
<evidence type="ECO:0000256" key="3">
    <source>
        <dbReference type="ARBA" id="ARBA00022475"/>
    </source>
</evidence>
<evidence type="ECO:0000256" key="8">
    <source>
        <dbReference type="ARBA" id="ARBA00023136"/>
    </source>
</evidence>
<proteinExistence type="predicted"/>
<keyword evidence="8" id="KW-0472">Membrane</keyword>
<feature type="domain" description="PDZ" evidence="10">
    <location>
        <begin position="219"/>
        <end position="289"/>
    </location>
</feature>
<evidence type="ECO:0000259" key="10">
    <source>
        <dbReference type="SMART" id="SM00228"/>
    </source>
</evidence>
<dbReference type="SMART" id="SM00228">
    <property type="entry name" value="PDZ"/>
    <property type="match status" value="1"/>
</dbReference>
<evidence type="ECO:0000256" key="6">
    <source>
        <dbReference type="ARBA" id="ARBA00022927"/>
    </source>
</evidence>
<keyword evidence="6" id="KW-0653">Protein transport</keyword>
<dbReference type="OrthoDB" id="1491375at2"/>
<accession>E6WR55</accession>
<keyword evidence="4" id="KW-0997">Cell inner membrane</keyword>
<gene>
    <name evidence="11" type="ordered locus">Psesu_0949</name>
</gene>
<dbReference type="eggNOG" id="COG3031">
    <property type="taxonomic scope" value="Bacteria"/>
</dbReference>
<keyword evidence="2" id="KW-0813">Transport</keyword>
<dbReference type="EMBL" id="CP002446">
    <property type="protein sequence ID" value="ADV26800.1"/>
    <property type="molecule type" value="Genomic_DNA"/>
</dbReference>
<dbReference type="InterPro" id="IPR001478">
    <property type="entry name" value="PDZ"/>
</dbReference>
<feature type="region of interest" description="Disordered" evidence="9">
    <location>
        <begin position="1"/>
        <end position="25"/>
    </location>
</feature>
<dbReference type="InterPro" id="IPR041489">
    <property type="entry name" value="PDZ_6"/>
</dbReference>
<evidence type="ECO:0000256" key="7">
    <source>
        <dbReference type="ARBA" id="ARBA00022989"/>
    </source>
</evidence>